<dbReference type="Proteomes" id="UP000515154">
    <property type="component" value="Linkage group LG7"/>
</dbReference>
<dbReference type="InterPro" id="IPR052709">
    <property type="entry name" value="Transposase-MT_Hybrid"/>
</dbReference>
<dbReference type="RefSeq" id="XP_029639487.1">
    <property type="nucleotide sequence ID" value="XM_029783627.1"/>
</dbReference>
<dbReference type="PANTHER" id="PTHR46060">
    <property type="entry name" value="MARINER MOS1 TRANSPOSASE-LIKE PROTEIN"/>
    <property type="match status" value="1"/>
</dbReference>
<dbReference type="PANTHER" id="PTHR46060:SF1">
    <property type="entry name" value="MARINER MOS1 TRANSPOSASE-LIKE PROTEIN"/>
    <property type="match status" value="1"/>
</dbReference>
<proteinExistence type="predicted"/>
<evidence type="ECO:0000313" key="2">
    <source>
        <dbReference type="RefSeq" id="XP_029639487.1"/>
    </source>
</evidence>
<evidence type="ECO:0000313" key="1">
    <source>
        <dbReference type="Proteomes" id="UP000515154"/>
    </source>
</evidence>
<keyword evidence="1" id="KW-1185">Reference proteome</keyword>
<dbReference type="KEGG" id="osn:115214431"/>
<sequence>MDKIWHILPHMLALLTDDSLSSSRVQMWVAHFRRQMESLEDNAMVGRPATATTEEDIGRVVHIVLVERRLTIKQIVNAISISREKIWNILHHSLGMAKVFYLLGATSSDTSQKNTILITSEESLTLLEADPAGFSECYDGRVPVPAVGTLPPHLAQRR</sequence>
<name>A0A6P7SM36_9MOLL</name>
<reference evidence="2" key="1">
    <citation type="submission" date="2025-08" db="UniProtKB">
        <authorList>
            <consortium name="RefSeq"/>
        </authorList>
    </citation>
    <scope>IDENTIFICATION</scope>
</reference>
<gene>
    <name evidence="2" type="primary">LOC115214431</name>
</gene>
<protein>
    <submittedName>
        <fullName evidence="2">Uncharacterized protein LOC115214431</fullName>
    </submittedName>
</protein>
<organism evidence="1 2">
    <name type="scientific">Octopus sinensis</name>
    <name type="common">East Asian common octopus</name>
    <dbReference type="NCBI Taxonomy" id="2607531"/>
    <lineage>
        <taxon>Eukaryota</taxon>
        <taxon>Metazoa</taxon>
        <taxon>Spiralia</taxon>
        <taxon>Lophotrochozoa</taxon>
        <taxon>Mollusca</taxon>
        <taxon>Cephalopoda</taxon>
        <taxon>Coleoidea</taxon>
        <taxon>Octopodiformes</taxon>
        <taxon>Octopoda</taxon>
        <taxon>Incirrata</taxon>
        <taxon>Octopodidae</taxon>
        <taxon>Octopus</taxon>
    </lineage>
</organism>
<dbReference type="AlphaFoldDB" id="A0A6P7SM36"/>
<accession>A0A6P7SM36</accession>